<gene>
    <name evidence="6" type="ORF">BH720_04165</name>
</gene>
<dbReference type="InterPro" id="IPR004811">
    <property type="entry name" value="RelA/Spo_fam"/>
</dbReference>
<dbReference type="SUPFAM" id="SSF81271">
    <property type="entry name" value="TGS-like"/>
    <property type="match status" value="1"/>
</dbReference>
<name>A0A1E5QPG6_9CYAN</name>
<dbReference type="Pfam" id="PF04607">
    <property type="entry name" value="RelA_SpoT"/>
    <property type="match status" value="1"/>
</dbReference>
<dbReference type="PANTHER" id="PTHR21262:SF31">
    <property type="entry name" value="GTP PYROPHOSPHOKINASE"/>
    <property type="match status" value="1"/>
</dbReference>
<dbReference type="InterPro" id="IPR043519">
    <property type="entry name" value="NT_sf"/>
</dbReference>
<dbReference type="CDD" id="cd04876">
    <property type="entry name" value="ACT_RelA-SpoT"/>
    <property type="match status" value="1"/>
</dbReference>
<dbReference type="RefSeq" id="WP_069965902.1">
    <property type="nucleotide sequence ID" value="NZ_CM124774.1"/>
</dbReference>
<evidence type="ECO:0000259" key="5">
    <source>
        <dbReference type="PROSITE" id="PS51880"/>
    </source>
</evidence>
<dbReference type="Pfam" id="PF19296">
    <property type="entry name" value="RelA_AH_RIS"/>
    <property type="match status" value="1"/>
</dbReference>
<dbReference type="SUPFAM" id="SSF81301">
    <property type="entry name" value="Nucleotidyltransferase"/>
    <property type="match status" value="1"/>
</dbReference>
<dbReference type="InterPro" id="IPR003607">
    <property type="entry name" value="HD/PDEase_dom"/>
</dbReference>
<dbReference type="GO" id="GO:0005886">
    <property type="term" value="C:plasma membrane"/>
    <property type="evidence" value="ECO:0007669"/>
    <property type="project" value="TreeGrafter"/>
</dbReference>
<dbReference type="FunFam" id="3.30.460.10:FF:000001">
    <property type="entry name" value="GTP pyrophosphokinase RelA"/>
    <property type="match status" value="1"/>
</dbReference>
<dbReference type="InterPro" id="IPR007685">
    <property type="entry name" value="RelA_SpoT"/>
</dbReference>
<dbReference type="Pfam" id="PF13328">
    <property type="entry name" value="HD_4"/>
    <property type="match status" value="1"/>
</dbReference>
<dbReference type="InterPro" id="IPR006674">
    <property type="entry name" value="HD_domain"/>
</dbReference>
<dbReference type="SUPFAM" id="SSF109604">
    <property type="entry name" value="HD-domain/PDEase-like"/>
    <property type="match status" value="1"/>
</dbReference>
<dbReference type="Gene3D" id="3.30.70.260">
    <property type="match status" value="1"/>
</dbReference>
<dbReference type="AlphaFoldDB" id="A0A1E5QPG6"/>
<dbReference type="PANTHER" id="PTHR21262">
    <property type="entry name" value="GUANOSINE-3',5'-BIS DIPHOSPHATE 3'-PYROPHOSPHOHYDROLASE"/>
    <property type="match status" value="1"/>
</dbReference>
<dbReference type="CDD" id="cd00077">
    <property type="entry name" value="HDc"/>
    <property type="match status" value="1"/>
</dbReference>
<dbReference type="GO" id="GO:0015969">
    <property type="term" value="P:guanosine tetraphosphate metabolic process"/>
    <property type="evidence" value="ECO:0007669"/>
    <property type="project" value="InterPro"/>
</dbReference>
<dbReference type="NCBIfam" id="TIGR00691">
    <property type="entry name" value="spoT_relA"/>
    <property type="match status" value="1"/>
</dbReference>
<comment type="caution">
    <text evidence="6">The sequence shown here is derived from an EMBL/GenBank/DDBJ whole genome shotgun (WGS) entry which is preliminary data.</text>
</comment>
<dbReference type="FunFam" id="3.10.20.30:FF:000002">
    <property type="entry name" value="GTP pyrophosphokinase (RelA/SpoT)"/>
    <property type="match status" value="1"/>
</dbReference>
<dbReference type="PROSITE" id="PS51880">
    <property type="entry name" value="TGS"/>
    <property type="match status" value="1"/>
</dbReference>
<organism evidence="6">
    <name type="scientific">Desertifilum tharense IPPAS B-1220</name>
    <dbReference type="NCBI Taxonomy" id="1781255"/>
    <lineage>
        <taxon>Bacteria</taxon>
        <taxon>Bacillati</taxon>
        <taxon>Cyanobacteriota</taxon>
        <taxon>Cyanophyceae</taxon>
        <taxon>Desertifilales</taxon>
        <taxon>Desertifilaceae</taxon>
        <taxon>Desertifilum</taxon>
    </lineage>
</organism>
<dbReference type="EMBL" id="MJGC01000037">
    <property type="protein sequence ID" value="OEJ76550.1"/>
    <property type="molecule type" value="Genomic_DNA"/>
</dbReference>
<dbReference type="CDD" id="cd01668">
    <property type="entry name" value="TGS_RSH"/>
    <property type="match status" value="1"/>
</dbReference>
<dbReference type="Pfam" id="PF02824">
    <property type="entry name" value="TGS"/>
    <property type="match status" value="1"/>
</dbReference>
<dbReference type="InterPro" id="IPR045600">
    <property type="entry name" value="RelA/SpoT_AH_RIS"/>
</dbReference>
<evidence type="ECO:0000313" key="6">
    <source>
        <dbReference type="EMBL" id="OEJ76550.1"/>
    </source>
</evidence>
<dbReference type="FunFam" id="1.10.3210.10:FF:000001">
    <property type="entry name" value="GTP pyrophosphokinase RelA"/>
    <property type="match status" value="1"/>
</dbReference>
<accession>A0A1E5QPG6</accession>
<dbReference type="PROSITE" id="PS51831">
    <property type="entry name" value="HD"/>
    <property type="match status" value="1"/>
</dbReference>
<dbReference type="InterPro" id="IPR002912">
    <property type="entry name" value="ACT_dom"/>
</dbReference>
<feature type="domain" description="TGS" evidence="5">
    <location>
        <begin position="414"/>
        <end position="475"/>
    </location>
</feature>
<feature type="domain" description="HD" evidence="4">
    <location>
        <begin position="70"/>
        <end position="169"/>
    </location>
</feature>
<evidence type="ECO:0000259" key="3">
    <source>
        <dbReference type="PROSITE" id="PS51671"/>
    </source>
</evidence>
<feature type="domain" description="ACT" evidence="3">
    <location>
        <begin position="683"/>
        <end position="757"/>
    </location>
</feature>
<evidence type="ECO:0000256" key="1">
    <source>
        <dbReference type="ARBA" id="ARBA00025704"/>
    </source>
</evidence>
<comment type="function">
    <text evidence="2">In eubacteria ppGpp (guanosine 3'-diphosphate 5'-diphosphate) is a mediator of the stringent response that coordinates a variety of cellular activities in response to changes in nutritional abundance.</text>
</comment>
<dbReference type="InterPro" id="IPR045865">
    <property type="entry name" value="ACT-like_dom_sf"/>
</dbReference>
<proteinExistence type="inferred from homology"/>
<dbReference type="InterPro" id="IPR012676">
    <property type="entry name" value="TGS-like"/>
</dbReference>
<dbReference type="InterPro" id="IPR004095">
    <property type="entry name" value="TGS"/>
</dbReference>
<comment type="similarity">
    <text evidence="2">Belongs to the relA/spoT family.</text>
</comment>
<dbReference type="InterPro" id="IPR033655">
    <property type="entry name" value="TGS_RelA/SpoT"/>
</dbReference>
<dbReference type="Gene3D" id="3.10.20.30">
    <property type="match status" value="1"/>
</dbReference>
<dbReference type="CDD" id="cd05399">
    <property type="entry name" value="NT_Rel-Spo_like"/>
    <property type="match status" value="1"/>
</dbReference>
<reference evidence="6" key="1">
    <citation type="submission" date="2016-09" db="EMBL/GenBank/DDBJ databases">
        <title>Draft genome of thermotolerant cyanobacterium Desertifilum sp. strain IPPAS B-1220.</title>
        <authorList>
            <person name="Sinetova M.A."/>
            <person name="Bolakhan K."/>
            <person name="Zayadan B.K."/>
            <person name="Mironov K.S."/>
            <person name="Ustinova V."/>
            <person name="Kupriyanova E.V."/>
            <person name="Sidorov R.A."/>
            <person name="Skrypnik A.N."/>
            <person name="Gogoleva N.E."/>
            <person name="Gogolev Y.V."/>
            <person name="Los D.A."/>
        </authorList>
    </citation>
    <scope>NUCLEOTIDE SEQUENCE [LARGE SCALE GENOMIC DNA]</scope>
    <source>
        <strain evidence="6">IPPAS B-1220</strain>
    </source>
</reference>
<dbReference type="Gene3D" id="1.10.3210.10">
    <property type="entry name" value="Hypothetical protein af1432"/>
    <property type="match status" value="1"/>
</dbReference>
<sequence length="761" mass="86454">MVLTATYECTVPDWLQDCLATSSIVEKTEVERQERDSPREAPRDGDLIRQAFEFAYQLHRGQYRKSGEPYISHPVAVAGLLRELGGSAPMIAAGFLHDVVEDTDVTPEEIEQRFGTEVRHLVEGVTKLSKFTFSSKTERQAENFRRMFLAMAKDIRVIVVKLADRLHNMRTLEYMSPEKQRAIALETREIFAPLANRLGIGRFKWELEDLAFKYLEPEQYRQIQELIAEKRVNREARLSGVIEMLGQRLEQIGVREFEIKGRPKHLYGIYQKMQRQQKEFHEIFDIAAVRIIVQCNDECYRALAVVHDAFRPIPGRFKDYIGLPKPNRYQSLHTGVIGHTGRPIEFQIRTWEMHHVAEYGIAAHWKYKETGSSNASLTNSDEKFTWLRQLLEWQSDLKDAQEYLESIKDNLFEDDVYVFTPQGDVLSLNRGATPVDFAYRIHTEVGNHCAGAKVNGKMIPLDTLLKNGDIVEIITQKNSHPSLDWLNFAVTTGARNRIRQWYKRSHREENVMRGRELLEKELGKNGFEALLKSEPMQATAERCNYHGVEDLLAALGYGEVTLNLVVNRLREAIKAKQPITPASNAQDACTIISTLLPSPAPSPTPQSKSPIVGVEGLLYHIAGCCTPIPGEPIIGVVTRGSRGISIHRQGCVNVDNVEGDRLVPVSWNSATSEESRPQTYTVQVQIEAIDRVGVLKDILLRLSDNSINVRNVQVKTCPGKPAIIDLGIDIRDRRQLEQVFAQIRKMSDILNLRRIGKTEDS</sequence>
<evidence type="ECO:0000256" key="2">
    <source>
        <dbReference type="RuleBase" id="RU003847"/>
    </source>
</evidence>
<dbReference type="InterPro" id="IPR012675">
    <property type="entry name" value="Beta-grasp_dom_sf"/>
</dbReference>
<dbReference type="PROSITE" id="PS51671">
    <property type="entry name" value="ACT"/>
    <property type="match status" value="1"/>
</dbReference>
<dbReference type="STRING" id="1781255.BH720_04165"/>
<comment type="pathway">
    <text evidence="1">Purine metabolism.</text>
</comment>
<dbReference type="SMART" id="SM00471">
    <property type="entry name" value="HDc"/>
    <property type="match status" value="1"/>
</dbReference>
<dbReference type="OrthoDB" id="9805041at2"/>
<dbReference type="SMART" id="SM00954">
    <property type="entry name" value="RelA_SpoT"/>
    <property type="match status" value="1"/>
</dbReference>
<protein>
    <submittedName>
        <fullName evidence="6">(P)ppGpp synthetase</fullName>
    </submittedName>
</protein>
<evidence type="ECO:0000259" key="4">
    <source>
        <dbReference type="PROSITE" id="PS51831"/>
    </source>
</evidence>
<dbReference type="SUPFAM" id="SSF55021">
    <property type="entry name" value="ACT-like"/>
    <property type="match status" value="1"/>
</dbReference>
<dbReference type="Gene3D" id="3.30.460.10">
    <property type="entry name" value="Beta Polymerase, domain 2"/>
    <property type="match status" value="1"/>
</dbReference>
<dbReference type="Pfam" id="PF13291">
    <property type="entry name" value="ACT_4"/>
    <property type="match status" value="1"/>
</dbReference>